<protein>
    <recommendedName>
        <fullName evidence="5">Peptidyl-tRNA hydrolase</fullName>
    </recommendedName>
</protein>
<accession>A0A7S3V1L1</accession>
<name>A0A7S3V1L1_9STRA</name>
<gene>
    <name evidence="4" type="ORF">ASTO00021_LOCUS16057</name>
</gene>
<dbReference type="EMBL" id="HBIN01020969">
    <property type="protein sequence ID" value="CAE0446050.1"/>
    <property type="molecule type" value="Transcribed_RNA"/>
</dbReference>
<sequence>MINMSASSASFRAPWLVVGLGNPWPIGTRRSRHNFGLLQLDALAKNLKAEWRFSIEAMAYVAEVKTNAENSKNDVEQRELYLIWPMMPYNLSGFCVNRVLKSLAARKVPIPPTKLLVFHDDLDKKFAAFSFKDGGSCGGNKGLLSISSVLGTECFHRLRIGIGRPGVDSKSWDPKLIVPYVLGSVSAAEEAELKRRVIDPNIPLILSYCTTN</sequence>
<proteinExistence type="predicted"/>
<dbReference type="PANTHER" id="PTHR17224:SF1">
    <property type="entry name" value="PEPTIDYL-TRNA HYDROLASE"/>
    <property type="match status" value="1"/>
</dbReference>
<dbReference type="SUPFAM" id="SSF53178">
    <property type="entry name" value="Peptidyl-tRNA hydrolase-like"/>
    <property type="match status" value="1"/>
</dbReference>
<evidence type="ECO:0000256" key="3">
    <source>
        <dbReference type="ARBA" id="ARBA00022884"/>
    </source>
</evidence>
<keyword evidence="2" id="KW-0378">Hydrolase</keyword>
<dbReference type="GO" id="GO:0000049">
    <property type="term" value="F:tRNA binding"/>
    <property type="evidence" value="ECO:0007669"/>
    <property type="project" value="UniProtKB-KW"/>
</dbReference>
<evidence type="ECO:0000256" key="2">
    <source>
        <dbReference type="ARBA" id="ARBA00022801"/>
    </source>
</evidence>
<dbReference type="AlphaFoldDB" id="A0A7S3V1L1"/>
<dbReference type="Pfam" id="PF01195">
    <property type="entry name" value="Pept_tRNA_hydro"/>
    <property type="match status" value="1"/>
</dbReference>
<keyword evidence="1" id="KW-0820">tRNA-binding</keyword>
<dbReference type="GO" id="GO:0004045">
    <property type="term" value="F:peptidyl-tRNA hydrolase activity"/>
    <property type="evidence" value="ECO:0007669"/>
    <property type="project" value="InterPro"/>
</dbReference>
<evidence type="ECO:0008006" key="5">
    <source>
        <dbReference type="Google" id="ProtNLM"/>
    </source>
</evidence>
<dbReference type="NCBIfam" id="TIGR00447">
    <property type="entry name" value="pth"/>
    <property type="match status" value="1"/>
</dbReference>
<organism evidence="4">
    <name type="scientific">Aplanochytrium stocchinoi</name>
    <dbReference type="NCBI Taxonomy" id="215587"/>
    <lineage>
        <taxon>Eukaryota</taxon>
        <taxon>Sar</taxon>
        <taxon>Stramenopiles</taxon>
        <taxon>Bigyra</taxon>
        <taxon>Labyrinthulomycetes</taxon>
        <taxon>Thraustochytrida</taxon>
        <taxon>Thraustochytriidae</taxon>
        <taxon>Aplanochytrium</taxon>
    </lineage>
</organism>
<evidence type="ECO:0000313" key="4">
    <source>
        <dbReference type="EMBL" id="CAE0446050.1"/>
    </source>
</evidence>
<dbReference type="InterPro" id="IPR001328">
    <property type="entry name" value="Pept_tRNA_hydro"/>
</dbReference>
<keyword evidence="3" id="KW-0694">RNA-binding</keyword>
<reference evidence="4" key="1">
    <citation type="submission" date="2021-01" db="EMBL/GenBank/DDBJ databases">
        <authorList>
            <person name="Corre E."/>
            <person name="Pelletier E."/>
            <person name="Niang G."/>
            <person name="Scheremetjew M."/>
            <person name="Finn R."/>
            <person name="Kale V."/>
            <person name="Holt S."/>
            <person name="Cochrane G."/>
            <person name="Meng A."/>
            <person name="Brown T."/>
            <person name="Cohen L."/>
        </authorList>
    </citation>
    <scope>NUCLEOTIDE SEQUENCE</scope>
    <source>
        <strain evidence="4">GSBS06</strain>
    </source>
</reference>
<dbReference type="InterPro" id="IPR036416">
    <property type="entry name" value="Pept_tRNA_hydro_sf"/>
</dbReference>
<evidence type="ECO:0000256" key="1">
    <source>
        <dbReference type="ARBA" id="ARBA00022555"/>
    </source>
</evidence>
<dbReference type="PANTHER" id="PTHR17224">
    <property type="entry name" value="PEPTIDYL-TRNA HYDROLASE"/>
    <property type="match status" value="1"/>
</dbReference>
<dbReference type="Gene3D" id="3.40.50.1470">
    <property type="entry name" value="Peptidyl-tRNA hydrolase"/>
    <property type="match status" value="1"/>
</dbReference>